<evidence type="ECO:0000259" key="2">
    <source>
        <dbReference type="Pfam" id="PF05707"/>
    </source>
</evidence>
<dbReference type="Pfam" id="PF05707">
    <property type="entry name" value="Zot"/>
    <property type="match status" value="1"/>
</dbReference>
<evidence type="ECO:0000313" key="4">
    <source>
        <dbReference type="Proteomes" id="UP000266701"/>
    </source>
</evidence>
<keyword evidence="1" id="KW-0812">Transmembrane</keyword>
<dbReference type="AlphaFoldDB" id="A0A395TG11"/>
<dbReference type="Gene3D" id="3.40.50.300">
    <property type="entry name" value="P-loop containing nucleotide triphosphate hydrolases"/>
    <property type="match status" value="1"/>
</dbReference>
<organism evidence="3 4">
    <name type="scientific">Vibrio cholerae</name>
    <dbReference type="NCBI Taxonomy" id="666"/>
    <lineage>
        <taxon>Bacteria</taxon>
        <taxon>Pseudomonadati</taxon>
        <taxon>Pseudomonadota</taxon>
        <taxon>Gammaproteobacteria</taxon>
        <taxon>Vibrionales</taxon>
        <taxon>Vibrionaceae</taxon>
        <taxon>Vibrio</taxon>
    </lineage>
</organism>
<dbReference type="EMBL" id="MCBA01000178">
    <property type="protein sequence ID" value="RGP83636.1"/>
    <property type="molecule type" value="Genomic_DNA"/>
</dbReference>
<dbReference type="Proteomes" id="UP000266701">
    <property type="component" value="Unassembled WGS sequence"/>
</dbReference>
<accession>A0A395TG11</accession>
<gene>
    <name evidence="3" type="ORF">BC353_16970</name>
</gene>
<name>A0A395TG11_VIBCL</name>
<reference evidence="3 4" key="1">
    <citation type="journal article" date="2017" name="Emerg. Infect. Dis.">
        <title>Carbapenemase VCC-1-Producing Vibrio cholerae in Coastal Waters of Germany.</title>
        <authorList>
            <person name="Hammerl J.A."/>
            <person name="Jackel C."/>
            <person name="Bortolaia V."/>
            <person name="Schwartz K."/>
            <person name="Bier N."/>
            <person name="Hendriksen R.S."/>
            <person name="Guerra B."/>
            <person name="Strauch E."/>
        </authorList>
    </citation>
    <scope>NUCLEOTIDE SEQUENCE [LARGE SCALE GENOMIC DNA]</scope>
    <source>
        <strain evidence="3 4">VN-2825</strain>
    </source>
</reference>
<keyword evidence="1" id="KW-0472">Membrane</keyword>
<protein>
    <recommendedName>
        <fullName evidence="2">Zona occludens toxin N-terminal domain-containing protein</fullName>
    </recommendedName>
</protein>
<sequence>MSCYFVYGTLGAGKGIFLARKIKEYLARGSRVATNVDLFPDVLCPNTIEPISRIPSVFRLEDLDQLGRGCPEEEKKQLGGLFLDEGVFWLNSRDWNQKGRRELIQKLVMIRKLGWDIYIAVQDPESVDKQALNALGEHFICCTRLDHFRIPIFSTLYDFYKLVKTKGKQQSTSILPHINRASYRRGKTKQGNKPYYSETYRPKDFFGTYDTNQIFQVDYEDLNDKQVDMRASFSYLPGKTLNDWYAEPSTFTENNKRSGLYLRLLALFFFIVSPFYVWSLVLKQDPETSQVTSSSQTTSPNNSQRQVVSRVPDYLQGVYITGHIMIIRDDGTVTYDYALHDRYDRSFDHLHYGLTLTPSSPCDAWLKSYSGEPYKISCRLSLPQQNNQSKGSVLDDFSLAQSTISAMSNLQ</sequence>
<dbReference type="InterPro" id="IPR008900">
    <property type="entry name" value="Zot_N"/>
</dbReference>
<evidence type="ECO:0000313" key="3">
    <source>
        <dbReference type="EMBL" id="RGP83636.1"/>
    </source>
</evidence>
<evidence type="ECO:0000256" key="1">
    <source>
        <dbReference type="SAM" id="Phobius"/>
    </source>
</evidence>
<comment type="caution">
    <text evidence="3">The sequence shown here is derived from an EMBL/GenBank/DDBJ whole genome shotgun (WGS) entry which is preliminary data.</text>
</comment>
<feature type="transmembrane region" description="Helical" evidence="1">
    <location>
        <begin position="260"/>
        <end position="281"/>
    </location>
</feature>
<proteinExistence type="predicted"/>
<keyword evidence="1" id="KW-1133">Transmembrane helix</keyword>
<feature type="domain" description="Zona occludens toxin N-terminal" evidence="2">
    <location>
        <begin position="3"/>
        <end position="157"/>
    </location>
</feature>
<dbReference type="InterPro" id="IPR027417">
    <property type="entry name" value="P-loop_NTPase"/>
</dbReference>